<comment type="caution">
    <text evidence="2">The sequence shown here is derived from an EMBL/GenBank/DDBJ whole genome shotgun (WGS) entry which is preliminary data.</text>
</comment>
<protein>
    <recommendedName>
        <fullName evidence="4">F-box domain-containing protein</fullName>
    </recommendedName>
</protein>
<proteinExistence type="predicted"/>
<keyword evidence="1" id="KW-0472">Membrane</keyword>
<evidence type="ECO:0000256" key="1">
    <source>
        <dbReference type="SAM" id="Phobius"/>
    </source>
</evidence>
<reference evidence="2 3" key="1">
    <citation type="submission" date="2019-07" db="EMBL/GenBank/DDBJ databases">
        <title>The First High-Quality Draft Genome Sequence of the Causal Agent of the Current Panama Disease Epidemic.</title>
        <authorList>
            <person name="Warmington R.J."/>
            <person name="Kay W."/>
            <person name="Jeffries A."/>
            <person name="Bebber D."/>
            <person name="Moore K."/>
            <person name="Studholme D.J."/>
        </authorList>
    </citation>
    <scope>NUCLEOTIDE SEQUENCE [LARGE SCALE GENOMIC DNA]</scope>
    <source>
        <strain evidence="2 3">TR4</strain>
    </source>
</reference>
<evidence type="ECO:0008006" key="4">
    <source>
        <dbReference type="Google" id="ProtNLM"/>
    </source>
</evidence>
<gene>
    <name evidence="2" type="ORF">FocTR4_00014987</name>
</gene>
<accession>A0A5C6SW98</accession>
<dbReference type="Proteomes" id="UP000321331">
    <property type="component" value="Unassembled WGS sequence"/>
</dbReference>
<evidence type="ECO:0000313" key="2">
    <source>
        <dbReference type="EMBL" id="TXC02913.1"/>
    </source>
</evidence>
<feature type="transmembrane region" description="Helical" evidence="1">
    <location>
        <begin position="40"/>
        <end position="60"/>
    </location>
</feature>
<name>A0A5C6SW98_FUSOC</name>
<dbReference type="AlphaFoldDB" id="A0A5C6SW98"/>
<keyword evidence="1" id="KW-1133">Transmembrane helix</keyword>
<evidence type="ECO:0000313" key="3">
    <source>
        <dbReference type="Proteomes" id="UP000321331"/>
    </source>
</evidence>
<sequence>MPSITAITIFIFGLSAFNHGVSNLISPRKGLTAKQLPESALPALNGFSVAIIGIGIYYMLAAYQENRGFFALTLARFISARIFWVQGPAWRVIATWEAFSAGLTAVALAYEGYYGSISRLTSTKRGAAYTVCNHIVQAFDICNPPQYMISNSSAMKLQDIPVELRQNIFELALTALVAPSSPSESQHGRYRRAHHPQDRYWRPTGVWEQAPKNKALSLLLVSKQFHAEVQDIATRLPNNYHVDIMFVKNYGLWTTWDFTKRPTSRYIDKVTSTIRIFDPTADLDDRFKDSLIFLGGCGGPEPAVWAFYDLLIGLIEYGPGYLGRLDNRCFIINEIEVDVVAPTDGAAHTKLECRDNENPVWLYRSRIRSRDERVPEKRLISYMTNELDYVFSATRYTIEYCLELHEHITESIIFKVNGQEWKKIQMDEVLQNCDISRWQYDVGFRDRNAMKMTRWLNWVLDRRERMKKGLELDEDRPDTYLL</sequence>
<organism evidence="2 3">
    <name type="scientific">Fusarium oxysporum f. sp. cubense</name>
    <dbReference type="NCBI Taxonomy" id="61366"/>
    <lineage>
        <taxon>Eukaryota</taxon>
        <taxon>Fungi</taxon>
        <taxon>Dikarya</taxon>
        <taxon>Ascomycota</taxon>
        <taxon>Pezizomycotina</taxon>
        <taxon>Sordariomycetes</taxon>
        <taxon>Hypocreomycetidae</taxon>
        <taxon>Hypocreales</taxon>
        <taxon>Nectriaceae</taxon>
        <taxon>Fusarium</taxon>
        <taxon>Fusarium oxysporum species complex</taxon>
    </lineage>
</organism>
<dbReference type="EMBL" id="VMNF01000008">
    <property type="protein sequence ID" value="TXC02913.1"/>
    <property type="molecule type" value="Genomic_DNA"/>
</dbReference>
<keyword evidence="1" id="KW-0812">Transmembrane</keyword>